<keyword evidence="1" id="KW-0472">Membrane</keyword>
<feature type="transmembrane region" description="Helical" evidence="1">
    <location>
        <begin position="62"/>
        <end position="86"/>
    </location>
</feature>
<feature type="transmembrane region" description="Helical" evidence="1">
    <location>
        <begin position="21"/>
        <end position="42"/>
    </location>
</feature>
<name>A0A4S3L0R5_9GAMM</name>
<keyword evidence="1" id="KW-0812">Transmembrane</keyword>
<evidence type="ECO:0000256" key="1">
    <source>
        <dbReference type="SAM" id="Phobius"/>
    </source>
</evidence>
<dbReference type="AlphaFoldDB" id="A0A4S3L0R5"/>
<dbReference type="EMBL" id="SMAF01000005">
    <property type="protein sequence ID" value="TCS99660.1"/>
    <property type="molecule type" value="Genomic_DNA"/>
</dbReference>
<evidence type="ECO:0000313" key="3">
    <source>
        <dbReference type="Proteomes" id="UP000294599"/>
    </source>
</evidence>
<dbReference type="Proteomes" id="UP000294599">
    <property type="component" value="Unassembled WGS sequence"/>
</dbReference>
<keyword evidence="3" id="KW-1185">Reference proteome</keyword>
<dbReference type="OrthoDB" id="6197657at2"/>
<sequence length="104" mass="11863">MTDHRIAQDIDHPPRPLAQRLGAILWPSFFAAGVSTMVFFAFVDPIDLRDISTVDWAVSREAGYTIGFFMFWLATGLSSLFTWWLLRPRSRFNRGPGRDIGRSS</sequence>
<evidence type="ECO:0000313" key="2">
    <source>
        <dbReference type="EMBL" id="TCS99660.1"/>
    </source>
</evidence>
<proteinExistence type="predicted"/>
<keyword evidence="1" id="KW-1133">Transmembrane helix</keyword>
<gene>
    <name evidence="2" type="ORF">EDC25_10593</name>
</gene>
<comment type="caution">
    <text evidence="2">The sequence shown here is derived from an EMBL/GenBank/DDBJ whole genome shotgun (WGS) entry which is preliminary data.</text>
</comment>
<accession>A0A4S3L0R5</accession>
<organism evidence="2 3">
    <name type="scientific">Pseudofulvimonas gallinarii</name>
    <dbReference type="NCBI Taxonomy" id="634155"/>
    <lineage>
        <taxon>Bacteria</taxon>
        <taxon>Pseudomonadati</taxon>
        <taxon>Pseudomonadota</taxon>
        <taxon>Gammaproteobacteria</taxon>
        <taxon>Lysobacterales</taxon>
        <taxon>Rhodanobacteraceae</taxon>
        <taxon>Pseudofulvimonas</taxon>
    </lineage>
</organism>
<dbReference type="RefSeq" id="WP_123520899.1">
    <property type="nucleotide sequence ID" value="NZ_JBHLWF010000028.1"/>
</dbReference>
<reference evidence="2 3" key="1">
    <citation type="submission" date="2019-03" db="EMBL/GenBank/DDBJ databases">
        <title>Genomic Encyclopedia of Type Strains, Phase IV (KMG-IV): sequencing the most valuable type-strain genomes for metagenomic binning, comparative biology and taxonomic classification.</title>
        <authorList>
            <person name="Goeker M."/>
        </authorList>
    </citation>
    <scope>NUCLEOTIDE SEQUENCE [LARGE SCALE GENOMIC DNA]</scope>
    <source>
        <strain evidence="2 3">DSM 21944</strain>
    </source>
</reference>
<protein>
    <submittedName>
        <fullName evidence="2">Uncharacterized protein</fullName>
    </submittedName>
</protein>